<reference evidence="5 6" key="1">
    <citation type="submission" date="2024-03" db="EMBL/GenBank/DDBJ databases">
        <title>Draft genome sequence of Pseudonocardia nematodicida JCM 31783.</title>
        <authorList>
            <person name="Butdee W."/>
            <person name="Duangmal K."/>
        </authorList>
    </citation>
    <scope>NUCLEOTIDE SEQUENCE [LARGE SCALE GENOMIC DNA]</scope>
    <source>
        <strain evidence="5 6">JCM 31783</strain>
    </source>
</reference>
<dbReference type="InterPro" id="IPR018193">
    <property type="entry name" value="Glyc_kinase_flavodox-like_fold"/>
</dbReference>
<protein>
    <submittedName>
        <fullName evidence="5">Glycerate kinase</fullName>
        <ecNumber evidence="5">2.7.1.31</ecNumber>
    </submittedName>
</protein>
<dbReference type="Gene3D" id="3.90.1510.10">
    <property type="entry name" value="Glycerate kinase, domain 2"/>
    <property type="match status" value="1"/>
</dbReference>
<dbReference type="PANTHER" id="PTHR21599:SF0">
    <property type="entry name" value="GLYCERATE KINASE"/>
    <property type="match status" value="1"/>
</dbReference>
<dbReference type="EMBL" id="JBEDNQ010000002">
    <property type="protein sequence ID" value="MEQ3550265.1"/>
    <property type="molecule type" value="Genomic_DNA"/>
</dbReference>
<gene>
    <name evidence="5" type="ORF">WIS52_07265</name>
</gene>
<dbReference type="SUPFAM" id="SSF110738">
    <property type="entry name" value="Glycerate kinase I"/>
    <property type="match status" value="1"/>
</dbReference>
<keyword evidence="6" id="KW-1185">Reference proteome</keyword>
<organism evidence="5 6">
    <name type="scientific">Pseudonocardia nematodicida</name>
    <dbReference type="NCBI Taxonomy" id="1206997"/>
    <lineage>
        <taxon>Bacteria</taxon>
        <taxon>Bacillati</taxon>
        <taxon>Actinomycetota</taxon>
        <taxon>Actinomycetes</taxon>
        <taxon>Pseudonocardiales</taxon>
        <taxon>Pseudonocardiaceae</taxon>
        <taxon>Pseudonocardia</taxon>
    </lineage>
</organism>
<evidence type="ECO:0000313" key="6">
    <source>
        <dbReference type="Proteomes" id="UP001494902"/>
    </source>
</evidence>
<dbReference type="GO" id="GO:0008887">
    <property type="term" value="F:glycerate kinase activity"/>
    <property type="evidence" value="ECO:0007669"/>
    <property type="project" value="UniProtKB-EC"/>
</dbReference>
<keyword evidence="3 4" id="KW-0418">Kinase</keyword>
<dbReference type="Pfam" id="PF02595">
    <property type="entry name" value="Gly_kinase"/>
    <property type="match status" value="1"/>
</dbReference>
<dbReference type="InterPro" id="IPR004381">
    <property type="entry name" value="Glycerate_kinase"/>
</dbReference>
<name>A0ABV1K702_9PSEU</name>
<dbReference type="InterPro" id="IPR036129">
    <property type="entry name" value="Glycerate_kinase_sf"/>
</dbReference>
<dbReference type="NCBIfam" id="TIGR00045">
    <property type="entry name" value="glycerate kinase"/>
    <property type="match status" value="1"/>
</dbReference>
<comment type="similarity">
    <text evidence="1 4">Belongs to the glycerate kinase type-1 family.</text>
</comment>
<dbReference type="Gene3D" id="3.40.50.10350">
    <property type="entry name" value="Glycerate kinase, domain 1"/>
    <property type="match status" value="1"/>
</dbReference>
<evidence type="ECO:0000256" key="2">
    <source>
        <dbReference type="ARBA" id="ARBA00022679"/>
    </source>
</evidence>
<dbReference type="EC" id="2.7.1.31" evidence="5"/>
<evidence type="ECO:0000313" key="5">
    <source>
        <dbReference type="EMBL" id="MEQ3550265.1"/>
    </source>
</evidence>
<accession>A0ABV1K702</accession>
<evidence type="ECO:0000256" key="1">
    <source>
        <dbReference type="ARBA" id="ARBA00006284"/>
    </source>
</evidence>
<evidence type="ECO:0000256" key="4">
    <source>
        <dbReference type="PIRNR" id="PIRNR006078"/>
    </source>
</evidence>
<dbReference type="PANTHER" id="PTHR21599">
    <property type="entry name" value="GLYCERATE KINASE"/>
    <property type="match status" value="1"/>
</dbReference>
<dbReference type="PIRSF" id="PIRSF006078">
    <property type="entry name" value="GlxK"/>
    <property type="match status" value="1"/>
</dbReference>
<dbReference type="Proteomes" id="UP001494902">
    <property type="component" value="Unassembled WGS sequence"/>
</dbReference>
<evidence type="ECO:0000256" key="3">
    <source>
        <dbReference type="ARBA" id="ARBA00022777"/>
    </source>
</evidence>
<keyword evidence="2 4" id="KW-0808">Transferase</keyword>
<comment type="caution">
    <text evidence="5">The sequence shown here is derived from an EMBL/GenBank/DDBJ whole genome shotgun (WGS) entry which is preliminary data.</text>
</comment>
<sequence length="380" mass="37356">MRIVVAPDSFGGTLSAREAADAIADGWRRTAPGDDVRIVPLADGGTGFAEVLHTALGGTVHELEVTGPLGDPVTGSWLQVGDTAYLECASACGLHHVSREDRTPEVARTATTYGVGELLAAARDAGVARIVVGLGGSATTDGGAGMLAALGATPVDDDGLPLPYGGAALATCGRLDGRPDLGGIELVAASDVDNPLLGEHGAAAVFGPQKGADAGTVTELDAALAVFAGSLGELAGRDVRDDAAAGAAGGLGAALLALGARIESGAGLVRELVGLDAELDAAAADGGLAVTGEGSFDWQSLRGKLITAVARGAADRGIPCVVLAGQVSVGRREAGAAGVDSAHGVADELGLEASMADPAGTLAELASRIAPRWSRGARTG</sequence>
<dbReference type="InterPro" id="IPR018197">
    <property type="entry name" value="Glycerate_kinase_RE-like"/>
</dbReference>
<dbReference type="RefSeq" id="WP_349297341.1">
    <property type="nucleotide sequence ID" value="NZ_JBEDNQ010000002.1"/>
</dbReference>
<proteinExistence type="inferred from homology"/>